<evidence type="ECO:0000256" key="1">
    <source>
        <dbReference type="ARBA" id="ARBA00022679"/>
    </source>
</evidence>
<dbReference type="Gene3D" id="3.30.1540.10">
    <property type="entry name" value="formyl-coa transferase, domain 3"/>
    <property type="match status" value="1"/>
</dbReference>
<dbReference type="InterPro" id="IPR050483">
    <property type="entry name" value="CoA-transferase_III_domain"/>
</dbReference>
<dbReference type="RefSeq" id="WP_204605326.1">
    <property type="nucleotide sequence ID" value="NZ_JBHSED010000021.1"/>
</dbReference>
<dbReference type="PANTHER" id="PTHR48207:SF4">
    <property type="entry name" value="BLL6097 PROTEIN"/>
    <property type="match status" value="1"/>
</dbReference>
<dbReference type="InterPro" id="IPR023606">
    <property type="entry name" value="CoA-Trfase_III_dom_1_sf"/>
</dbReference>
<accession>A0ABV8SAI2</accession>
<dbReference type="SUPFAM" id="SSF89796">
    <property type="entry name" value="CoA-transferase family III (CaiB/BaiF)"/>
    <property type="match status" value="1"/>
</dbReference>
<dbReference type="EMBL" id="JBHSED010000021">
    <property type="protein sequence ID" value="MFC4304315.1"/>
    <property type="molecule type" value="Genomic_DNA"/>
</dbReference>
<gene>
    <name evidence="2" type="ORF">ACFO1S_12825</name>
</gene>
<dbReference type="InterPro" id="IPR003673">
    <property type="entry name" value="CoA-Trfase_fam_III"/>
</dbReference>
<proteinExistence type="predicted"/>
<evidence type="ECO:0000313" key="3">
    <source>
        <dbReference type="Proteomes" id="UP001595755"/>
    </source>
</evidence>
<protein>
    <submittedName>
        <fullName evidence="2">CaiB/BaiF CoA transferase family protein</fullName>
    </submittedName>
</protein>
<name>A0ABV8SAI2_9BACL</name>
<dbReference type="GO" id="GO:0016740">
    <property type="term" value="F:transferase activity"/>
    <property type="evidence" value="ECO:0007669"/>
    <property type="project" value="UniProtKB-KW"/>
</dbReference>
<dbReference type="Pfam" id="PF02515">
    <property type="entry name" value="CoA_transf_3"/>
    <property type="match status" value="1"/>
</dbReference>
<organism evidence="2 3">
    <name type="scientific">Cohnella boryungensis</name>
    <dbReference type="NCBI Taxonomy" id="768479"/>
    <lineage>
        <taxon>Bacteria</taxon>
        <taxon>Bacillati</taxon>
        <taxon>Bacillota</taxon>
        <taxon>Bacilli</taxon>
        <taxon>Bacillales</taxon>
        <taxon>Paenibacillaceae</taxon>
        <taxon>Cohnella</taxon>
    </lineage>
</organism>
<dbReference type="Proteomes" id="UP001595755">
    <property type="component" value="Unassembled WGS sequence"/>
</dbReference>
<evidence type="ECO:0000313" key="2">
    <source>
        <dbReference type="EMBL" id="MFC4304315.1"/>
    </source>
</evidence>
<keyword evidence="1 2" id="KW-0808">Transferase</keyword>
<dbReference type="InterPro" id="IPR044855">
    <property type="entry name" value="CoA-Trfase_III_dom3_sf"/>
</dbReference>
<keyword evidence="3" id="KW-1185">Reference proteome</keyword>
<dbReference type="PANTHER" id="PTHR48207">
    <property type="entry name" value="SUCCINATE--HYDROXYMETHYLGLUTARATE COA-TRANSFERASE"/>
    <property type="match status" value="1"/>
</dbReference>
<comment type="caution">
    <text evidence="2">The sequence shown here is derived from an EMBL/GenBank/DDBJ whole genome shotgun (WGS) entry which is preliminary data.</text>
</comment>
<reference evidence="3" key="1">
    <citation type="journal article" date="2019" name="Int. J. Syst. Evol. Microbiol.">
        <title>The Global Catalogue of Microorganisms (GCM) 10K type strain sequencing project: providing services to taxonomists for standard genome sequencing and annotation.</title>
        <authorList>
            <consortium name="The Broad Institute Genomics Platform"/>
            <consortium name="The Broad Institute Genome Sequencing Center for Infectious Disease"/>
            <person name="Wu L."/>
            <person name="Ma J."/>
        </authorList>
    </citation>
    <scope>NUCLEOTIDE SEQUENCE [LARGE SCALE GENOMIC DNA]</scope>
    <source>
        <strain evidence="3">CGMCC 4.1641</strain>
    </source>
</reference>
<dbReference type="Gene3D" id="3.40.50.10540">
    <property type="entry name" value="Crotonobetainyl-coa:carnitine coa-transferase, domain 1"/>
    <property type="match status" value="1"/>
</dbReference>
<sequence length="385" mass="41747">MSRADKPLAGLTVVDFSQFLSGPYAGLRLADLGARVIKIENPSGGDLCRRLYISNVEIEGDSSLFHAINRNKESFCVDLKDERGKEALARLLEKADVVIQNFRPGVIERLGFGYDAVRKINPSIVYGSISGYGTVGPLMGMPGQDLLVQSLTGLARSGMRDLGDGNHDSPLAYGLAVADMGAGALLAEGILAALVRRSVSGRGALVETSLLEATLDLMQEAFSDILVSSSEANEKGQVSAPAGIYRTMNGYLAIGRGCSQTRLIQAIGMEEEKKRTSDAVNQLECIEDVRQWIQAKLTSRSTADWLIALEQAGISCSEVMDWNGLLKHDGFRALEMNQTVQRSSGRTYRALRCPIRIDGRRLTSVTGSPRIGEHNEAILRELNTK</sequence>